<gene>
    <name evidence="1" type="ORF">CBO05C_2349</name>
</gene>
<accession>A0A0S6U2V7</accession>
<reference evidence="1" key="1">
    <citation type="submission" date="2013-10" db="EMBL/GenBank/DDBJ databases">
        <title>Draft genome sequence of Clostridium botulinum type B strain Osaka05.</title>
        <authorList>
            <person name="Sakaguchi Y."/>
            <person name="Hosomi K."/>
            <person name="Uchiyama J."/>
            <person name="Ogura Y."/>
            <person name="Sakaguchi M."/>
            <person name="Kohda T."/>
            <person name="Mukamoto M."/>
            <person name="Misawa N."/>
            <person name="Matsuzaki S."/>
            <person name="Hayashi T."/>
            <person name="Kozaki S."/>
        </authorList>
    </citation>
    <scope>NUCLEOTIDE SEQUENCE</scope>
    <source>
        <strain evidence="1">Osaka05</strain>
    </source>
</reference>
<evidence type="ECO:0008006" key="2">
    <source>
        <dbReference type="Google" id="ProtNLM"/>
    </source>
</evidence>
<dbReference type="InterPro" id="IPR029032">
    <property type="entry name" value="AhpD-like"/>
</dbReference>
<dbReference type="Proteomes" id="UP000054164">
    <property type="component" value="Unassembled WGS sequence"/>
</dbReference>
<name>A0A0S6U2V7_CLOBO</name>
<dbReference type="EMBL" id="DF384213">
    <property type="protein sequence ID" value="GAE02659.1"/>
    <property type="molecule type" value="Genomic_DNA"/>
</dbReference>
<proteinExistence type="predicted"/>
<dbReference type="HOGENOM" id="CLU_2648050_0_0_9"/>
<protein>
    <recommendedName>
        <fullName evidence="2">Alkylhydroperoxidase</fullName>
    </recommendedName>
</protein>
<dbReference type="Gene3D" id="1.20.1290.10">
    <property type="entry name" value="AhpD-like"/>
    <property type="match status" value="1"/>
</dbReference>
<dbReference type="AlphaFoldDB" id="A0A0S6U2V7"/>
<sequence>MSKAKPSNEITDSKILIATKIADIISKNQLIDNEYFNRVKNEFSDNEVSELLALICFITASQKFGALLDLQPSCSI</sequence>
<evidence type="ECO:0000313" key="1">
    <source>
        <dbReference type="EMBL" id="GAE02659.1"/>
    </source>
</evidence>
<dbReference type="SUPFAM" id="SSF69118">
    <property type="entry name" value="AhpD-like"/>
    <property type="match status" value="1"/>
</dbReference>
<organism evidence="1">
    <name type="scientific">Clostridium botulinum B str. Osaka05</name>
    <dbReference type="NCBI Taxonomy" id="1407017"/>
    <lineage>
        <taxon>Bacteria</taxon>
        <taxon>Bacillati</taxon>
        <taxon>Bacillota</taxon>
        <taxon>Clostridia</taxon>
        <taxon>Eubacteriales</taxon>
        <taxon>Clostridiaceae</taxon>
        <taxon>Clostridium</taxon>
    </lineage>
</organism>